<sequence>MPSYKIVASYLEADELQYELSKRGFTTSCDVKSMRKQLCKILALEKLDKIINYPKNTVIFDDEIKICEDKLNVLKGKIAAFTNLSSRKEFLVLDSRLSHLMCRVDSIDMTNNDEKIKRANLVSQVLEISEQLNCKLKLRKPLGYNDSVSFLISDDSDEDESSEDEKAAAIHEMSLLAIFPELMKTQHKLFLRPNCTTLFSKH</sequence>
<dbReference type="AlphaFoldDB" id="A0AAN7SDR0"/>
<dbReference type="GO" id="GO:0051087">
    <property type="term" value="F:protein-folding chaperone binding"/>
    <property type="evidence" value="ECO:0007669"/>
    <property type="project" value="InterPro"/>
</dbReference>
<evidence type="ECO:0000313" key="2">
    <source>
        <dbReference type="Proteomes" id="UP001353858"/>
    </source>
</evidence>
<keyword evidence="2" id="KW-1185">Reference proteome</keyword>
<protein>
    <submittedName>
        <fullName evidence="1">Uncharacterized protein</fullName>
    </submittedName>
</protein>
<evidence type="ECO:0000313" key="1">
    <source>
        <dbReference type="EMBL" id="KAK4886846.1"/>
    </source>
</evidence>
<organism evidence="1 2">
    <name type="scientific">Aquatica leii</name>
    <dbReference type="NCBI Taxonomy" id="1421715"/>
    <lineage>
        <taxon>Eukaryota</taxon>
        <taxon>Metazoa</taxon>
        <taxon>Ecdysozoa</taxon>
        <taxon>Arthropoda</taxon>
        <taxon>Hexapoda</taxon>
        <taxon>Insecta</taxon>
        <taxon>Pterygota</taxon>
        <taxon>Neoptera</taxon>
        <taxon>Endopterygota</taxon>
        <taxon>Coleoptera</taxon>
        <taxon>Polyphaga</taxon>
        <taxon>Elateriformia</taxon>
        <taxon>Elateroidea</taxon>
        <taxon>Lampyridae</taxon>
        <taxon>Luciolinae</taxon>
        <taxon>Aquatica</taxon>
    </lineage>
</organism>
<dbReference type="EMBL" id="JARPUR010000001">
    <property type="protein sequence ID" value="KAK4886846.1"/>
    <property type="molecule type" value="Genomic_DNA"/>
</dbReference>
<dbReference type="Gene3D" id="1.20.58.120">
    <property type="entry name" value="BAG domain"/>
    <property type="match status" value="1"/>
</dbReference>
<gene>
    <name evidence="1" type="ORF">RN001_003117</name>
</gene>
<dbReference type="InterPro" id="IPR036533">
    <property type="entry name" value="BAG_dom_sf"/>
</dbReference>
<proteinExistence type="predicted"/>
<name>A0AAN7SDR0_9COLE</name>
<reference evidence="2" key="1">
    <citation type="submission" date="2023-01" db="EMBL/GenBank/DDBJ databases">
        <title>Key to firefly adult light organ development and bioluminescence: homeobox transcription factors regulate luciferase expression and transportation to peroxisome.</title>
        <authorList>
            <person name="Fu X."/>
        </authorList>
    </citation>
    <scope>NUCLEOTIDE SEQUENCE [LARGE SCALE GENOMIC DNA]</scope>
</reference>
<comment type="caution">
    <text evidence="1">The sequence shown here is derived from an EMBL/GenBank/DDBJ whole genome shotgun (WGS) entry which is preliminary data.</text>
</comment>
<accession>A0AAN7SDR0</accession>
<dbReference type="Proteomes" id="UP001353858">
    <property type="component" value="Unassembled WGS sequence"/>
</dbReference>